<reference evidence="2" key="1">
    <citation type="submission" date="2019-12" db="EMBL/GenBank/DDBJ databases">
        <title>Genome sequencing and annotation of Brassica cretica.</title>
        <authorList>
            <person name="Studholme D.J."/>
            <person name="Sarris P.F."/>
        </authorList>
    </citation>
    <scope>NUCLEOTIDE SEQUENCE</scope>
    <source>
        <strain evidence="2">PFS-001/15</strain>
        <tissue evidence="2">Leaf</tissue>
    </source>
</reference>
<sequence>MLSREGFEDLVRRSWDGDGAEQGNTMDRITQCRRKKMAWKKQANLNSRDKILRLCTAFDKEKLQELFVDEDIPLILQIRFNTTKHDEVRWGFSRNGIYNSRSGYKLAESISTMNHAQQSSLPHLEKQLWKDLWKTKTLSKLRHFLWRILSGALAVKQQLRSRGIPTDSTCLSCHLGPETICHMLFHCPSSKEVWERSSFILPPAGFSTSSVFLNMHYLMAFSKKNTLDPKTRLSFPWMLWQIWEARNLFCFEHRSFDAEMIVHKAMEEASIWLQLHSFVTPDAPPITVEEKPWNFWKKPPPEIHPGKLCSIAGGLLQEYDLNTRIQNNFYQASIPWNLHPLWKRLRRALDKIETSRMMRITEESNKIAQAIAESALQMQWQQSYSARNGPDWLNSRIRMEAFEVEENPLSLFDYLGAA</sequence>
<proteinExistence type="predicted"/>
<evidence type="ECO:0000313" key="2">
    <source>
        <dbReference type="EMBL" id="KAF2579547.1"/>
    </source>
</evidence>
<feature type="domain" description="Reverse transcriptase zinc-binding" evidence="1">
    <location>
        <begin position="125"/>
        <end position="194"/>
    </location>
</feature>
<name>A0A8S9JE40_BRACR</name>
<dbReference type="InterPro" id="IPR026960">
    <property type="entry name" value="RVT-Znf"/>
</dbReference>
<evidence type="ECO:0000259" key="1">
    <source>
        <dbReference type="Pfam" id="PF13966"/>
    </source>
</evidence>
<dbReference type="AlphaFoldDB" id="A0A8S9JE40"/>
<evidence type="ECO:0000313" key="3">
    <source>
        <dbReference type="Proteomes" id="UP000712281"/>
    </source>
</evidence>
<dbReference type="Proteomes" id="UP000712281">
    <property type="component" value="Unassembled WGS sequence"/>
</dbReference>
<protein>
    <recommendedName>
        <fullName evidence="1">Reverse transcriptase zinc-binding domain-containing protein</fullName>
    </recommendedName>
</protein>
<gene>
    <name evidence="2" type="ORF">F2Q68_00001170</name>
</gene>
<comment type="caution">
    <text evidence="2">The sequence shown here is derived from an EMBL/GenBank/DDBJ whole genome shotgun (WGS) entry which is preliminary data.</text>
</comment>
<dbReference type="Pfam" id="PF13966">
    <property type="entry name" value="zf-RVT"/>
    <property type="match status" value="1"/>
</dbReference>
<organism evidence="2 3">
    <name type="scientific">Brassica cretica</name>
    <name type="common">Mustard</name>
    <dbReference type="NCBI Taxonomy" id="69181"/>
    <lineage>
        <taxon>Eukaryota</taxon>
        <taxon>Viridiplantae</taxon>
        <taxon>Streptophyta</taxon>
        <taxon>Embryophyta</taxon>
        <taxon>Tracheophyta</taxon>
        <taxon>Spermatophyta</taxon>
        <taxon>Magnoliopsida</taxon>
        <taxon>eudicotyledons</taxon>
        <taxon>Gunneridae</taxon>
        <taxon>Pentapetalae</taxon>
        <taxon>rosids</taxon>
        <taxon>malvids</taxon>
        <taxon>Brassicales</taxon>
        <taxon>Brassicaceae</taxon>
        <taxon>Brassiceae</taxon>
        <taxon>Brassica</taxon>
    </lineage>
</organism>
<dbReference type="EMBL" id="QGKW02001660">
    <property type="protein sequence ID" value="KAF2579547.1"/>
    <property type="molecule type" value="Genomic_DNA"/>
</dbReference>
<accession>A0A8S9JE40</accession>